<dbReference type="Proteomes" id="UP000325827">
    <property type="component" value="Unassembled WGS sequence"/>
</dbReference>
<dbReference type="InterPro" id="IPR007229">
    <property type="entry name" value="Nic_PRibTrfase-Fam"/>
</dbReference>
<accession>A0A5J5J2K1</accession>
<dbReference type="GO" id="GO:0016757">
    <property type="term" value="F:glycosyltransferase activity"/>
    <property type="evidence" value="ECO:0007669"/>
    <property type="project" value="UniProtKB-KW"/>
</dbReference>
<dbReference type="NCBIfam" id="NF009131">
    <property type="entry name" value="PRK12484.1"/>
    <property type="match status" value="1"/>
</dbReference>
<keyword evidence="7 9" id="KW-0808">Transferase</keyword>
<dbReference type="InterPro" id="IPR013785">
    <property type="entry name" value="Aldolase_TIM"/>
</dbReference>
<evidence type="ECO:0000256" key="9">
    <source>
        <dbReference type="RuleBase" id="RU365100"/>
    </source>
</evidence>
<dbReference type="UniPathway" id="UPA00253">
    <property type="reaction ID" value="UER00457"/>
</dbReference>
<dbReference type="RefSeq" id="WP_150447099.1">
    <property type="nucleotide sequence ID" value="NZ_VYSA01000001.1"/>
</dbReference>
<evidence type="ECO:0000256" key="2">
    <source>
        <dbReference type="ARBA" id="ARBA00010897"/>
    </source>
</evidence>
<organism evidence="11 12">
    <name type="scientific">Microbacterium rhizomatis</name>
    <dbReference type="NCBI Taxonomy" id="1631477"/>
    <lineage>
        <taxon>Bacteria</taxon>
        <taxon>Bacillati</taxon>
        <taxon>Actinomycetota</taxon>
        <taxon>Actinomycetes</taxon>
        <taxon>Micrococcales</taxon>
        <taxon>Microbacteriaceae</taxon>
        <taxon>Microbacterium</taxon>
    </lineage>
</organism>
<comment type="similarity">
    <text evidence="2 9">Belongs to the NAPRTase family.</text>
</comment>
<keyword evidence="5 9" id="KW-0436">Ligase</keyword>
<evidence type="ECO:0000256" key="1">
    <source>
        <dbReference type="ARBA" id="ARBA00004952"/>
    </source>
</evidence>
<dbReference type="NCBIfam" id="TIGR01513">
    <property type="entry name" value="NAPRTase_put"/>
    <property type="match status" value="1"/>
</dbReference>
<dbReference type="OrthoDB" id="9770610at2"/>
<comment type="pathway">
    <text evidence="1 9">Cofactor biosynthesis; NAD(+) biosynthesis; nicotinate D-ribonucleotide from nicotinate: step 1/1.</text>
</comment>
<evidence type="ECO:0000259" key="10">
    <source>
        <dbReference type="Pfam" id="PF17767"/>
    </source>
</evidence>
<dbReference type="Gene3D" id="3.20.140.10">
    <property type="entry name" value="nicotinate phosphoribosyltransferase"/>
    <property type="match status" value="1"/>
</dbReference>
<comment type="PTM">
    <text evidence="9">Transiently phosphorylated on a His residue during the reaction cycle. Phosphorylation strongly increases the affinity for substrates and increases the rate of nicotinate D-ribonucleotide production. Dephosphorylation regenerates the low-affinity form of the enzyme, leading to product release.</text>
</comment>
<dbReference type="EMBL" id="VYSA01000001">
    <property type="protein sequence ID" value="KAA9110296.1"/>
    <property type="molecule type" value="Genomic_DNA"/>
</dbReference>
<dbReference type="InterPro" id="IPR036068">
    <property type="entry name" value="Nicotinate_pribotase-like_C"/>
</dbReference>
<proteinExistence type="inferred from homology"/>
<gene>
    <name evidence="11" type="ORF">F6B43_00930</name>
</gene>
<reference evidence="12" key="1">
    <citation type="submission" date="2019-09" db="EMBL/GenBank/DDBJ databases">
        <title>Mumia zhuanghuii sp. nov. isolated from the intestinal contents of plateau pika (Ochotona curzoniae) in the Qinghai-Tibet plateau of China.</title>
        <authorList>
            <person name="Tian Z."/>
        </authorList>
    </citation>
    <scope>NUCLEOTIDE SEQUENCE [LARGE SCALE GENOMIC DNA]</scope>
    <source>
        <strain evidence="12">JCM 30598</strain>
    </source>
</reference>
<dbReference type="InterPro" id="IPR006405">
    <property type="entry name" value="Nic_PRibTrfase_pncB"/>
</dbReference>
<comment type="function">
    <text evidence="9">Catalyzes the first step in the biosynthesis of NAD from nicotinic acid, the ATP-dependent synthesis of beta-nicotinate D-ribonucleotide from nicotinate and 5-phospho-D-ribose 1-phosphate.</text>
</comment>
<comment type="catalytic activity">
    <reaction evidence="8 9">
        <text>5-phospho-alpha-D-ribose 1-diphosphate + nicotinate + ATP + H2O = nicotinate beta-D-ribonucleotide + ADP + phosphate + diphosphate</text>
        <dbReference type="Rhea" id="RHEA:36163"/>
        <dbReference type="ChEBI" id="CHEBI:15377"/>
        <dbReference type="ChEBI" id="CHEBI:30616"/>
        <dbReference type="ChEBI" id="CHEBI:32544"/>
        <dbReference type="ChEBI" id="CHEBI:33019"/>
        <dbReference type="ChEBI" id="CHEBI:43474"/>
        <dbReference type="ChEBI" id="CHEBI:57502"/>
        <dbReference type="ChEBI" id="CHEBI:58017"/>
        <dbReference type="ChEBI" id="CHEBI:456216"/>
        <dbReference type="EC" id="6.3.4.21"/>
    </reaction>
</comment>
<keyword evidence="4" id="KW-0597">Phosphoprotein</keyword>
<evidence type="ECO:0000313" key="11">
    <source>
        <dbReference type="EMBL" id="KAA9110296.1"/>
    </source>
</evidence>
<evidence type="ECO:0000256" key="8">
    <source>
        <dbReference type="ARBA" id="ARBA00048668"/>
    </source>
</evidence>
<dbReference type="NCBIfam" id="NF006698">
    <property type="entry name" value="PRK09243.1-5"/>
    <property type="match status" value="1"/>
</dbReference>
<name>A0A5J5J2K1_9MICO</name>
<evidence type="ECO:0000256" key="4">
    <source>
        <dbReference type="ARBA" id="ARBA00022553"/>
    </source>
</evidence>
<dbReference type="GO" id="GO:0005829">
    <property type="term" value="C:cytosol"/>
    <property type="evidence" value="ECO:0007669"/>
    <property type="project" value="TreeGrafter"/>
</dbReference>
<dbReference type="SUPFAM" id="SSF51690">
    <property type="entry name" value="Nicotinate/Quinolinate PRTase C-terminal domain-like"/>
    <property type="match status" value="1"/>
</dbReference>
<sequence>MSPQRLQSTALHTDRYELTMLDAALRDGTAERHCVFELFARRLSAGRRFGVVAGTGRLLSLIRDFRFGDDELRYLRDNRIVDASTIDYLAGYRFTGSVEGYREGELYFPGSPILTVEGTFAEAVILETLALSVLNHDSAVATAAARMSIAAGDRPLAEMGSRRAGERSAVAAARAAYIAGFGATSNLEAGRTWGIPTMGTAAHSWTLLHDTEEEAFRAQIAALGAGTTLLIDTYDIQEGVATAVRVAGHELGGVRIDSGDLPLVAAAVRAQLDELGATATRITVTSDLDEFAIAALAAAPVDAYGVGTSVVTGSGTPTAGMVYKLVARQDAVGSWISVAKASQDKGSKGGRKAAFRTLDAGTATSELIAVSDGYEQIATAAQYPDSRDLRVPLIVAGEIDTAFEGPSGVSAARAHHARVREELPVRGLALSRSDPAIPTVFVDADPVRSQPTIDS</sequence>
<dbReference type="EC" id="6.3.4.21" evidence="3 9"/>
<evidence type="ECO:0000256" key="6">
    <source>
        <dbReference type="ARBA" id="ARBA00022642"/>
    </source>
</evidence>
<evidence type="ECO:0000256" key="5">
    <source>
        <dbReference type="ARBA" id="ARBA00022598"/>
    </source>
</evidence>
<keyword evidence="12" id="KW-1185">Reference proteome</keyword>
<feature type="domain" description="Nicotinate phosphoribosyltransferase N-terminal" evidence="10">
    <location>
        <begin position="11"/>
        <end position="135"/>
    </location>
</feature>
<dbReference type="SUPFAM" id="SSF54675">
    <property type="entry name" value="Nicotinate/Quinolinate PRTase N-terminal domain-like"/>
    <property type="match status" value="1"/>
</dbReference>
<dbReference type="GO" id="GO:0004516">
    <property type="term" value="F:nicotinate phosphoribosyltransferase activity"/>
    <property type="evidence" value="ECO:0007669"/>
    <property type="project" value="UniProtKB-UniRule"/>
</dbReference>
<evidence type="ECO:0000256" key="3">
    <source>
        <dbReference type="ARBA" id="ARBA00013236"/>
    </source>
</evidence>
<dbReference type="PIRSF" id="PIRSF000484">
    <property type="entry name" value="NAPRT"/>
    <property type="match status" value="1"/>
</dbReference>
<dbReference type="PANTHER" id="PTHR11098">
    <property type="entry name" value="NICOTINATE PHOSPHORIBOSYLTRANSFERASE"/>
    <property type="match status" value="1"/>
</dbReference>
<evidence type="ECO:0000313" key="12">
    <source>
        <dbReference type="Proteomes" id="UP000325827"/>
    </source>
</evidence>
<evidence type="ECO:0000256" key="7">
    <source>
        <dbReference type="ARBA" id="ARBA00022679"/>
    </source>
</evidence>
<keyword evidence="11" id="KW-0328">Glycosyltransferase</keyword>
<dbReference type="AlphaFoldDB" id="A0A5J5J2K1"/>
<comment type="caution">
    <text evidence="11">The sequence shown here is derived from an EMBL/GenBank/DDBJ whole genome shotgun (WGS) entry which is preliminary data.</text>
</comment>
<keyword evidence="6 9" id="KW-0662">Pyridine nucleotide biosynthesis</keyword>
<protein>
    <recommendedName>
        <fullName evidence="3 9">Nicotinate phosphoribosyltransferase</fullName>
        <ecNumber evidence="3 9">6.3.4.21</ecNumber>
    </recommendedName>
</protein>
<dbReference type="Pfam" id="PF17767">
    <property type="entry name" value="NAPRTase_N"/>
    <property type="match status" value="1"/>
</dbReference>
<dbReference type="GO" id="GO:0034355">
    <property type="term" value="P:NAD+ biosynthetic process via the salvage pathway"/>
    <property type="evidence" value="ECO:0007669"/>
    <property type="project" value="TreeGrafter"/>
</dbReference>
<dbReference type="PANTHER" id="PTHR11098:SF8">
    <property type="entry name" value="NICOTINATE PHOSPHORIBOSYLTRANSFERASE PNCB1"/>
    <property type="match status" value="1"/>
</dbReference>
<dbReference type="InterPro" id="IPR040727">
    <property type="entry name" value="NAPRTase_N"/>
</dbReference>
<dbReference type="Gene3D" id="3.20.20.70">
    <property type="entry name" value="Aldolase class I"/>
    <property type="match status" value="1"/>
</dbReference>